<dbReference type="SUPFAM" id="SSF88946">
    <property type="entry name" value="Sigma2 domain of RNA polymerase sigma factors"/>
    <property type="match status" value="1"/>
</dbReference>
<evidence type="ECO:0000256" key="1">
    <source>
        <dbReference type="ARBA" id="ARBA00007788"/>
    </source>
</evidence>
<dbReference type="RefSeq" id="WP_118253030.1">
    <property type="nucleotide sequence ID" value="NZ_JBBMEI010000019.1"/>
</dbReference>
<proteinExistence type="inferred from homology"/>
<reference evidence="9 10" key="1">
    <citation type="submission" date="2024-03" db="EMBL/GenBank/DDBJ databases">
        <title>Human intestinal bacterial collection.</title>
        <authorList>
            <person name="Pauvert C."/>
            <person name="Hitch T.C.A."/>
            <person name="Clavel T."/>
        </authorList>
    </citation>
    <scope>NUCLEOTIDE SEQUENCE [LARGE SCALE GENOMIC DNA]</scope>
    <source>
        <strain evidence="9 10">CLA-AA-H95</strain>
    </source>
</reference>
<evidence type="ECO:0000256" key="6">
    <source>
        <dbReference type="ARBA" id="ARBA00023163"/>
    </source>
</evidence>
<dbReference type="EMBL" id="JBBMEI010000019">
    <property type="protein sequence ID" value="MEQ2358199.1"/>
    <property type="molecule type" value="Genomic_DNA"/>
</dbReference>
<dbReference type="Gene3D" id="1.10.10.10">
    <property type="entry name" value="Winged helix-like DNA-binding domain superfamily/Winged helix DNA-binding domain"/>
    <property type="match status" value="1"/>
</dbReference>
<evidence type="ECO:0000256" key="4">
    <source>
        <dbReference type="ARBA" id="ARBA00023082"/>
    </source>
</evidence>
<dbReference type="InterPro" id="IPR013325">
    <property type="entry name" value="RNA_pol_sigma_r2"/>
</dbReference>
<dbReference type="InterPro" id="IPR036388">
    <property type="entry name" value="WH-like_DNA-bd_sf"/>
</dbReference>
<protein>
    <recommendedName>
        <fullName evidence="2">RNA polymerase sigma factor SigS</fullName>
    </recommendedName>
</protein>
<evidence type="ECO:0000256" key="7">
    <source>
        <dbReference type="ARBA" id="ARBA00024701"/>
    </source>
</evidence>
<evidence type="ECO:0000256" key="5">
    <source>
        <dbReference type="ARBA" id="ARBA00023125"/>
    </source>
</evidence>
<evidence type="ECO:0000256" key="2">
    <source>
        <dbReference type="ARBA" id="ARBA00021245"/>
    </source>
</evidence>
<dbReference type="Gene3D" id="1.20.120.1810">
    <property type="match status" value="1"/>
</dbReference>
<dbReference type="InterPro" id="IPR016032">
    <property type="entry name" value="Sig_transdc_resp-reg_C-effctor"/>
</dbReference>
<keyword evidence="10" id="KW-1185">Reference proteome</keyword>
<dbReference type="InterPro" id="IPR016371">
    <property type="entry name" value="RNA_pol_sigma-H_factor"/>
</dbReference>
<comment type="caution">
    <text evidence="9">The sequence shown here is derived from an EMBL/GenBank/DDBJ whole genome shotgun (WGS) entry which is preliminary data.</text>
</comment>
<dbReference type="Proteomes" id="UP001446032">
    <property type="component" value="Unassembled WGS sequence"/>
</dbReference>
<dbReference type="InterPro" id="IPR000943">
    <property type="entry name" value="RNA_pol_sigma70"/>
</dbReference>
<dbReference type="NCBIfam" id="TIGR02937">
    <property type="entry name" value="sigma70-ECF"/>
    <property type="match status" value="1"/>
</dbReference>
<evidence type="ECO:0000256" key="3">
    <source>
        <dbReference type="ARBA" id="ARBA00023015"/>
    </source>
</evidence>
<comment type="function">
    <text evidence="7">Sigma factors are initiation factors that promote the attachment of RNA polymerase to specific initiation sites and are then released. Sigma-S contributes to the protection against external stress, thus playing a role in cellular fitness and survival.</text>
</comment>
<dbReference type="SUPFAM" id="SSF46894">
    <property type="entry name" value="C-terminal effector domain of the bipartite response regulators"/>
    <property type="match status" value="1"/>
</dbReference>
<keyword evidence="3" id="KW-0805">Transcription regulation</keyword>
<dbReference type="Pfam" id="PF08281">
    <property type="entry name" value="Sigma70_r4_2"/>
    <property type="match status" value="1"/>
</dbReference>
<comment type="similarity">
    <text evidence="1">Belongs to the sigma-70 factor family.</text>
</comment>
<accession>A0ABV1AMM5</accession>
<dbReference type="Pfam" id="PF04542">
    <property type="entry name" value="Sigma70_r2"/>
    <property type="match status" value="1"/>
</dbReference>
<feature type="domain" description="RNA polymerase sigma-70" evidence="8">
    <location>
        <begin position="51"/>
        <end position="64"/>
    </location>
</feature>
<keyword evidence="4" id="KW-0731">Sigma factor</keyword>
<dbReference type="PANTHER" id="PTHR30385:SF1">
    <property type="entry name" value="RNA POLYMERASE SIGMA-H FACTOR"/>
    <property type="match status" value="1"/>
</dbReference>
<organism evidence="9 10">
    <name type="scientific">Blautia intestinihominis</name>
    <dbReference type="NCBI Taxonomy" id="3133152"/>
    <lineage>
        <taxon>Bacteria</taxon>
        <taxon>Bacillati</taxon>
        <taxon>Bacillota</taxon>
        <taxon>Clostridia</taxon>
        <taxon>Lachnospirales</taxon>
        <taxon>Lachnospiraceae</taxon>
        <taxon>Blautia</taxon>
    </lineage>
</organism>
<dbReference type="InterPro" id="IPR014284">
    <property type="entry name" value="RNA_pol_sigma-70_dom"/>
</dbReference>
<dbReference type="InterPro" id="IPR013249">
    <property type="entry name" value="RNA_pol_sigma70_r4_t2"/>
</dbReference>
<dbReference type="PIRSF" id="PIRSF002939">
    <property type="entry name" value="RNA_polymerase_sigma-H_factor"/>
    <property type="match status" value="1"/>
</dbReference>
<dbReference type="PANTHER" id="PTHR30385">
    <property type="entry name" value="SIGMA FACTOR F FLAGELLAR"/>
    <property type="match status" value="1"/>
</dbReference>
<evidence type="ECO:0000259" key="8">
    <source>
        <dbReference type="PROSITE" id="PS00715"/>
    </source>
</evidence>
<keyword evidence="5" id="KW-0238">DNA-binding</keyword>
<sequence>MCQYEKCTDEELLTRLRSGEEEISDYLMEKYKGFVRQKARAMFLIGGETDDLIQEGMIGLFKAVQSYQPDKDASFRTFAGMCIDRQLYSAIQNSNRQKHMPLNSYISLSEEPEETDELEGSWWENPENIIIDQESTRSLEQEIHRTLSPMENKVLEYYLKGYGYIQIAKIMGKTPKSIDNALQRIRGKIRNFSLSFWDKK</sequence>
<gene>
    <name evidence="9" type="ORF">WMO75_07615</name>
</gene>
<evidence type="ECO:0000313" key="10">
    <source>
        <dbReference type="Proteomes" id="UP001446032"/>
    </source>
</evidence>
<keyword evidence="6" id="KW-0804">Transcription</keyword>
<evidence type="ECO:0000313" key="9">
    <source>
        <dbReference type="EMBL" id="MEQ2358199.1"/>
    </source>
</evidence>
<dbReference type="PROSITE" id="PS00715">
    <property type="entry name" value="SIGMA70_1"/>
    <property type="match status" value="1"/>
</dbReference>
<name>A0ABV1AMM5_9FIRM</name>
<dbReference type="InterPro" id="IPR007627">
    <property type="entry name" value="RNA_pol_sigma70_r2"/>
</dbReference>